<dbReference type="EC" id="3.1.6.-" evidence="7"/>
<keyword evidence="2" id="KW-0479">Metal-binding</keyword>
<sequence length="601" mass="67325">MKYIIGALISLCVFLPLPIHTSKALYASEDNNASKTKKPNIILLLADDLGYTDLGSYGSEISTPVIDALASKGIRFTNYHTAANCSPARAMLMTGVNNHSAGVGNIRETRPDATRKMPAYDGVLSHRTVTIATLLQDNGYNTYMAGKWHLGQTPDKLPFNRGFHRTFSLGDSGADNWEDRPYIPLYKEANWYADGKPADLPDDFYSSEFLVDKLIEFIDSDLEGGKPFFGYLPFQAVHIPIQAPQNFIDKYMGKYDAGWHALRQSRLKGAIDQGIVPANTKMNEMSTTLNWESLSEGERRYEAKRMAVYGAMVEAMDHHLGRLIQYLKDRGEYDNTIFIFTSDNGTHSSGRDNQQSGLLTRLSNRRTGYTSEYNTLGLQGSYNAISLSFASASASPLSYYKFYTSEGGMRVPLIISGDLVKDKGRISDAFSFATDITPTILDIVGAPRPSDIYAGRRIEKISGNSLVPVLQNKMVKVYPEEQPVAYELAGNSALFMGDYKIRHLRSPIGNNEWQLFNILKDPGETEDLKTIQPLQFQRMLSAYELWAKEAGVYEVPESYGNHIRQLLLNTLVMNRNSIISLILLMLILLPFGVYWRMKSKD</sequence>
<organism evidence="7 8">
    <name type="scientific">Temperatibacter marinus</name>
    <dbReference type="NCBI Taxonomy" id="1456591"/>
    <lineage>
        <taxon>Bacteria</taxon>
        <taxon>Pseudomonadati</taxon>
        <taxon>Pseudomonadota</taxon>
        <taxon>Alphaproteobacteria</taxon>
        <taxon>Kordiimonadales</taxon>
        <taxon>Temperatibacteraceae</taxon>
        <taxon>Temperatibacter</taxon>
    </lineage>
</organism>
<dbReference type="RefSeq" id="WP_310798847.1">
    <property type="nucleotide sequence ID" value="NZ_CP123872.1"/>
</dbReference>
<evidence type="ECO:0000256" key="5">
    <source>
        <dbReference type="SAM" id="Phobius"/>
    </source>
</evidence>
<dbReference type="EMBL" id="CP123872">
    <property type="protein sequence ID" value="WND03001.1"/>
    <property type="molecule type" value="Genomic_DNA"/>
</dbReference>
<dbReference type="KEGG" id="tmk:QGN29_01305"/>
<evidence type="ECO:0000256" key="1">
    <source>
        <dbReference type="ARBA" id="ARBA00008779"/>
    </source>
</evidence>
<dbReference type="CDD" id="cd16025">
    <property type="entry name" value="PAS_like"/>
    <property type="match status" value="1"/>
</dbReference>
<dbReference type="SUPFAM" id="SSF53649">
    <property type="entry name" value="Alkaline phosphatase-like"/>
    <property type="match status" value="1"/>
</dbReference>
<dbReference type="InterPro" id="IPR024607">
    <property type="entry name" value="Sulfatase_CS"/>
</dbReference>
<dbReference type="InterPro" id="IPR050738">
    <property type="entry name" value="Sulfatase"/>
</dbReference>
<evidence type="ECO:0000256" key="2">
    <source>
        <dbReference type="ARBA" id="ARBA00022723"/>
    </source>
</evidence>
<name>A0AA52EDX2_9PROT</name>
<keyword evidence="8" id="KW-1185">Reference proteome</keyword>
<evidence type="ECO:0000259" key="6">
    <source>
        <dbReference type="Pfam" id="PF00884"/>
    </source>
</evidence>
<dbReference type="PROSITE" id="PS00149">
    <property type="entry name" value="SULFATASE_2"/>
    <property type="match status" value="1"/>
</dbReference>
<keyword evidence="3 7" id="KW-0378">Hydrolase</keyword>
<evidence type="ECO:0000313" key="7">
    <source>
        <dbReference type="EMBL" id="WND03001.1"/>
    </source>
</evidence>
<keyword evidence="5" id="KW-1133">Transmembrane helix</keyword>
<reference evidence="7" key="1">
    <citation type="submission" date="2023-04" db="EMBL/GenBank/DDBJ databases">
        <title>Complete genome sequence of Temperatibacter marinus.</title>
        <authorList>
            <person name="Rong J.-C."/>
            <person name="Yi M.-L."/>
            <person name="Zhao Q."/>
        </authorList>
    </citation>
    <scope>NUCLEOTIDE SEQUENCE</scope>
    <source>
        <strain evidence="7">NBRC 110045</strain>
    </source>
</reference>
<dbReference type="GO" id="GO:0046872">
    <property type="term" value="F:metal ion binding"/>
    <property type="evidence" value="ECO:0007669"/>
    <property type="project" value="UniProtKB-KW"/>
</dbReference>
<evidence type="ECO:0000256" key="4">
    <source>
        <dbReference type="ARBA" id="ARBA00022837"/>
    </source>
</evidence>
<feature type="transmembrane region" description="Helical" evidence="5">
    <location>
        <begin position="577"/>
        <end position="595"/>
    </location>
</feature>
<dbReference type="Proteomes" id="UP001268683">
    <property type="component" value="Chromosome"/>
</dbReference>
<comment type="similarity">
    <text evidence="1">Belongs to the sulfatase family.</text>
</comment>
<evidence type="ECO:0000313" key="8">
    <source>
        <dbReference type="Proteomes" id="UP001268683"/>
    </source>
</evidence>
<evidence type="ECO:0000256" key="3">
    <source>
        <dbReference type="ARBA" id="ARBA00022801"/>
    </source>
</evidence>
<dbReference type="PANTHER" id="PTHR42693:SF33">
    <property type="entry name" value="ARYLSULFATASE"/>
    <property type="match status" value="1"/>
</dbReference>
<keyword evidence="5" id="KW-0472">Membrane</keyword>
<feature type="domain" description="Sulfatase N-terminal" evidence="6">
    <location>
        <begin position="39"/>
        <end position="445"/>
    </location>
</feature>
<accession>A0AA52EDX2</accession>
<protein>
    <submittedName>
        <fullName evidence="7">Arylsulfatase</fullName>
        <ecNumber evidence="7">3.1.6.-</ecNumber>
    </submittedName>
</protein>
<dbReference type="Pfam" id="PF00884">
    <property type="entry name" value="Sulfatase"/>
    <property type="match status" value="1"/>
</dbReference>
<proteinExistence type="inferred from homology"/>
<keyword evidence="5" id="KW-0812">Transmembrane</keyword>
<dbReference type="PANTHER" id="PTHR42693">
    <property type="entry name" value="ARYLSULFATASE FAMILY MEMBER"/>
    <property type="match status" value="1"/>
</dbReference>
<dbReference type="AlphaFoldDB" id="A0AA52EDX2"/>
<gene>
    <name evidence="7" type="ORF">QGN29_01305</name>
</gene>
<dbReference type="InterPro" id="IPR000917">
    <property type="entry name" value="Sulfatase_N"/>
</dbReference>
<dbReference type="InterPro" id="IPR017850">
    <property type="entry name" value="Alkaline_phosphatase_core_sf"/>
</dbReference>
<dbReference type="Gene3D" id="3.40.720.10">
    <property type="entry name" value="Alkaline Phosphatase, subunit A"/>
    <property type="match status" value="1"/>
</dbReference>
<keyword evidence="4" id="KW-0106">Calcium</keyword>
<dbReference type="GO" id="GO:0004065">
    <property type="term" value="F:arylsulfatase activity"/>
    <property type="evidence" value="ECO:0007669"/>
    <property type="project" value="TreeGrafter"/>
</dbReference>
<dbReference type="Gene3D" id="3.30.1120.10">
    <property type="match status" value="1"/>
</dbReference>